<sequence length="106" mass="12015">MLIMLCLSQGSGLGARVRYCRSCKEYKKGLDHHCPAFGNCIVAAKSGILRKPSLEPTLSENLVVSKILFVILQLVRQVVFVIWHIYCVCFNNRTDEWVSSSMIDEH</sequence>
<gene>
    <name evidence="1" type="ORF">C1H46_035010</name>
</gene>
<keyword evidence="2" id="KW-1185">Reference proteome</keyword>
<proteinExistence type="predicted"/>
<dbReference type="EMBL" id="VIEB01000858">
    <property type="protein sequence ID" value="TQD79448.1"/>
    <property type="molecule type" value="Genomic_DNA"/>
</dbReference>
<organism evidence="1 2">
    <name type="scientific">Malus baccata</name>
    <name type="common">Siberian crab apple</name>
    <name type="synonym">Pyrus baccata</name>
    <dbReference type="NCBI Taxonomy" id="106549"/>
    <lineage>
        <taxon>Eukaryota</taxon>
        <taxon>Viridiplantae</taxon>
        <taxon>Streptophyta</taxon>
        <taxon>Embryophyta</taxon>
        <taxon>Tracheophyta</taxon>
        <taxon>Spermatophyta</taxon>
        <taxon>Magnoliopsida</taxon>
        <taxon>eudicotyledons</taxon>
        <taxon>Gunneridae</taxon>
        <taxon>Pentapetalae</taxon>
        <taxon>rosids</taxon>
        <taxon>fabids</taxon>
        <taxon>Rosales</taxon>
        <taxon>Rosaceae</taxon>
        <taxon>Amygdaloideae</taxon>
        <taxon>Maleae</taxon>
        <taxon>Malus</taxon>
    </lineage>
</organism>
<name>A0A540KZ02_MALBA</name>
<evidence type="ECO:0008006" key="3">
    <source>
        <dbReference type="Google" id="ProtNLM"/>
    </source>
</evidence>
<evidence type="ECO:0000313" key="1">
    <source>
        <dbReference type="EMBL" id="TQD79448.1"/>
    </source>
</evidence>
<comment type="caution">
    <text evidence="1">The sequence shown here is derived from an EMBL/GenBank/DDBJ whole genome shotgun (WGS) entry which is preliminary data.</text>
</comment>
<evidence type="ECO:0000313" key="2">
    <source>
        <dbReference type="Proteomes" id="UP000315295"/>
    </source>
</evidence>
<dbReference type="AlphaFoldDB" id="A0A540KZ02"/>
<reference evidence="1 2" key="1">
    <citation type="journal article" date="2019" name="G3 (Bethesda)">
        <title>Sequencing of a Wild Apple (Malus baccata) Genome Unravels the Differences Between Cultivated and Wild Apple Species Regarding Disease Resistance and Cold Tolerance.</title>
        <authorList>
            <person name="Chen X."/>
        </authorList>
    </citation>
    <scope>NUCLEOTIDE SEQUENCE [LARGE SCALE GENOMIC DNA]</scope>
    <source>
        <strain evidence="2">cv. Shandingzi</strain>
        <tissue evidence="1">Leaves</tissue>
    </source>
</reference>
<accession>A0A540KZ02</accession>
<dbReference type="Proteomes" id="UP000315295">
    <property type="component" value="Unassembled WGS sequence"/>
</dbReference>
<protein>
    <recommendedName>
        <fullName evidence="3">Protein S-acyltransferase</fullName>
    </recommendedName>
</protein>
<dbReference type="PROSITE" id="PS50216">
    <property type="entry name" value="DHHC"/>
    <property type="match status" value="1"/>
</dbReference>
<dbReference type="STRING" id="106549.A0A540KZ02"/>